<dbReference type="Proteomes" id="UP000243205">
    <property type="component" value="Unassembled WGS sequence"/>
</dbReference>
<evidence type="ECO:0000313" key="1">
    <source>
        <dbReference type="EMBL" id="SDE71366.1"/>
    </source>
</evidence>
<organism evidence="1 2">
    <name type="scientific">Desulfuromonas thiophila</name>
    <dbReference type="NCBI Taxonomy" id="57664"/>
    <lineage>
        <taxon>Bacteria</taxon>
        <taxon>Pseudomonadati</taxon>
        <taxon>Thermodesulfobacteriota</taxon>
        <taxon>Desulfuromonadia</taxon>
        <taxon>Desulfuromonadales</taxon>
        <taxon>Desulfuromonadaceae</taxon>
        <taxon>Desulfuromonas</taxon>
    </lineage>
</organism>
<dbReference type="AlphaFoldDB" id="A0A1G7F6F3"/>
<sequence length="122" mass="14113">MHRKFKNRAALRLLIRQLTGASPFSGDGLRLQCRTLLSACFLMGIEPFQLPLAETSCGDLSELQRREFLQRYLVLQIDEAARNRLVLQLLGNPAWFSLLRMADNIVREQEIASRTEPQRWTK</sequence>
<proteinExistence type="predicted"/>
<gene>
    <name evidence="1" type="ORF">SAMN05661003_1294</name>
</gene>
<accession>A0A1G7F6F3</accession>
<dbReference type="EMBL" id="FNAQ01000029">
    <property type="protein sequence ID" value="SDE71366.1"/>
    <property type="molecule type" value="Genomic_DNA"/>
</dbReference>
<dbReference type="RefSeq" id="WP_092080833.1">
    <property type="nucleotide sequence ID" value="NZ_FNAQ01000029.1"/>
</dbReference>
<evidence type="ECO:0000313" key="2">
    <source>
        <dbReference type="Proteomes" id="UP000243205"/>
    </source>
</evidence>
<dbReference type="STRING" id="57664.SAMN05661003_1294"/>
<keyword evidence="2" id="KW-1185">Reference proteome</keyword>
<reference evidence="2" key="1">
    <citation type="submission" date="2016-10" db="EMBL/GenBank/DDBJ databases">
        <authorList>
            <person name="Varghese N."/>
            <person name="Submissions S."/>
        </authorList>
    </citation>
    <scope>NUCLEOTIDE SEQUENCE [LARGE SCALE GENOMIC DNA]</scope>
    <source>
        <strain evidence="2">DSM 8987</strain>
    </source>
</reference>
<name>A0A1G7F6F3_9BACT</name>
<protein>
    <submittedName>
        <fullName evidence="1">Uncharacterized protein</fullName>
    </submittedName>
</protein>